<feature type="region of interest" description="Disordered" evidence="1">
    <location>
        <begin position="17"/>
        <end position="36"/>
    </location>
</feature>
<protein>
    <submittedName>
        <fullName evidence="2">Uncharacterized protein</fullName>
    </submittedName>
</protein>
<dbReference type="AlphaFoldDB" id="A0A835LWZ7"/>
<reference evidence="2 3" key="1">
    <citation type="submission" date="2020-10" db="EMBL/GenBank/DDBJ databases">
        <title>The Coptis chinensis genome and diversification of protoberbering-type alkaloids.</title>
        <authorList>
            <person name="Wang B."/>
            <person name="Shu S."/>
            <person name="Song C."/>
            <person name="Liu Y."/>
        </authorList>
    </citation>
    <scope>NUCLEOTIDE SEQUENCE [LARGE SCALE GENOMIC DNA]</scope>
    <source>
        <strain evidence="2">HL-2020</strain>
        <tissue evidence="2">Leaf</tissue>
    </source>
</reference>
<dbReference type="Proteomes" id="UP000631114">
    <property type="component" value="Unassembled WGS sequence"/>
</dbReference>
<name>A0A835LWZ7_9MAGN</name>
<gene>
    <name evidence="2" type="ORF">IFM89_023901</name>
</gene>
<feature type="compositionally biased region" description="Polar residues" evidence="1">
    <location>
        <begin position="17"/>
        <end position="31"/>
    </location>
</feature>
<accession>A0A835LWZ7</accession>
<keyword evidence="3" id="KW-1185">Reference proteome</keyword>
<comment type="caution">
    <text evidence="2">The sequence shown here is derived from an EMBL/GenBank/DDBJ whole genome shotgun (WGS) entry which is preliminary data.</text>
</comment>
<sequence length="245" mass="27434">MMVVLYWLMTENMESSQASTSGTGINGSGESPTECVGRSDHLQCSQNTGRNASYVSSIANSLFFCQNADDVCNWIKYMVVPLAGNLGISSRLERTGVLVTRWGVVIKFISGRIPGQGENPYVTASPWRFSNDWELQQYTNLTSTYPLLWIPFFSVTRKILGGGVSTFSSKSFPVKSFYGLLSKANRDDMAVVTFGCKIWRLTPYAVLWVTGKSRNNFVFRNKVGSINRANMEVKAFFRFWAAAWL</sequence>
<dbReference type="OrthoDB" id="1684493at2759"/>
<dbReference type="EMBL" id="JADFTS010000004">
    <property type="protein sequence ID" value="KAF9610645.1"/>
    <property type="molecule type" value="Genomic_DNA"/>
</dbReference>
<evidence type="ECO:0000256" key="1">
    <source>
        <dbReference type="SAM" id="MobiDB-lite"/>
    </source>
</evidence>
<evidence type="ECO:0000313" key="3">
    <source>
        <dbReference type="Proteomes" id="UP000631114"/>
    </source>
</evidence>
<evidence type="ECO:0000313" key="2">
    <source>
        <dbReference type="EMBL" id="KAF9610645.1"/>
    </source>
</evidence>
<proteinExistence type="predicted"/>
<organism evidence="2 3">
    <name type="scientific">Coptis chinensis</name>
    <dbReference type="NCBI Taxonomy" id="261450"/>
    <lineage>
        <taxon>Eukaryota</taxon>
        <taxon>Viridiplantae</taxon>
        <taxon>Streptophyta</taxon>
        <taxon>Embryophyta</taxon>
        <taxon>Tracheophyta</taxon>
        <taxon>Spermatophyta</taxon>
        <taxon>Magnoliopsida</taxon>
        <taxon>Ranunculales</taxon>
        <taxon>Ranunculaceae</taxon>
        <taxon>Coptidoideae</taxon>
        <taxon>Coptis</taxon>
    </lineage>
</organism>